<dbReference type="AlphaFoldDB" id="A0A5J9VMP1"/>
<keyword evidence="3" id="KW-1185">Reference proteome</keyword>
<dbReference type="EMBL" id="RWGY01000007">
    <property type="protein sequence ID" value="TVU37672.1"/>
    <property type="molecule type" value="Genomic_DNA"/>
</dbReference>
<sequence>MPVTVTMDGPEPLRLPVMSPQSGVLDAEKNGLTPLFKEMIRAVINVGVNPFGAKLPEPPLGLSMEGEKWKKAADFGAGGVLEEDRAAAGPERKKKSPTTTAPLPPPPPAAGVRSRVARPAGVRSRRRPSRRRPLASSLVPPASARVVACPAPSRIRPPHGSGPPRRRGAWRPPPSSWRAAWSAPPPPPAAWGILRLGVVSAPEVYPPRPAELPKNAAAAVARGGGGGSRSARFERVSAAVEKKLGLGGLLGDSLGCKCSPDAIEPVHLPVVAAKKKVQGGKKDGVKSGGVRRSRILDWFEEFSIAKEKK</sequence>
<dbReference type="Gramene" id="TVU37672">
    <property type="protein sequence ID" value="TVU37672"/>
    <property type="gene ID" value="EJB05_11000"/>
</dbReference>
<protein>
    <submittedName>
        <fullName evidence="2">Uncharacterized protein</fullName>
    </submittedName>
</protein>
<feature type="non-terminal residue" evidence="2">
    <location>
        <position position="1"/>
    </location>
</feature>
<evidence type="ECO:0000313" key="2">
    <source>
        <dbReference type="EMBL" id="TVU37672.1"/>
    </source>
</evidence>
<comment type="caution">
    <text evidence="2">The sequence shown here is derived from an EMBL/GenBank/DDBJ whole genome shotgun (WGS) entry which is preliminary data.</text>
</comment>
<dbReference type="PANTHER" id="PTHR33922">
    <property type="entry name" value="OS01G0888066 PROTEIN-RELATED"/>
    <property type="match status" value="1"/>
</dbReference>
<dbReference type="Proteomes" id="UP000324897">
    <property type="component" value="Chromosome 4"/>
</dbReference>
<reference evidence="2 3" key="1">
    <citation type="journal article" date="2019" name="Sci. Rep.">
        <title>A high-quality genome of Eragrostis curvula grass provides insights into Poaceae evolution and supports new strategies to enhance forage quality.</title>
        <authorList>
            <person name="Carballo J."/>
            <person name="Santos B.A.C.M."/>
            <person name="Zappacosta D."/>
            <person name="Garbus I."/>
            <person name="Selva J.P."/>
            <person name="Gallo C.A."/>
            <person name="Diaz A."/>
            <person name="Albertini E."/>
            <person name="Caccamo M."/>
            <person name="Echenique V."/>
        </authorList>
    </citation>
    <scope>NUCLEOTIDE SEQUENCE [LARGE SCALE GENOMIC DNA]</scope>
    <source>
        <strain evidence="3">cv. Victoria</strain>
        <tissue evidence="2">Leaf</tissue>
    </source>
</reference>
<name>A0A5J9VMP1_9POAL</name>
<feature type="compositionally biased region" description="Low complexity" evidence="1">
    <location>
        <begin position="110"/>
        <end position="122"/>
    </location>
</feature>
<gene>
    <name evidence="2" type="ORF">EJB05_11000</name>
</gene>
<evidence type="ECO:0000256" key="1">
    <source>
        <dbReference type="SAM" id="MobiDB-lite"/>
    </source>
</evidence>
<evidence type="ECO:0000313" key="3">
    <source>
        <dbReference type="Proteomes" id="UP000324897"/>
    </source>
</evidence>
<proteinExistence type="predicted"/>
<feature type="compositionally biased region" description="Low complexity" evidence="1">
    <location>
        <begin position="152"/>
        <end position="163"/>
    </location>
</feature>
<organism evidence="2 3">
    <name type="scientific">Eragrostis curvula</name>
    <name type="common">weeping love grass</name>
    <dbReference type="NCBI Taxonomy" id="38414"/>
    <lineage>
        <taxon>Eukaryota</taxon>
        <taxon>Viridiplantae</taxon>
        <taxon>Streptophyta</taxon>
        <taxon>Embryophyta</taxon>
        <taxon>Tracheophyta</taxon>
        <taxon>Spermatophyta</taxon>
        <taxon>Magnoliopsida</taxon>
        <taxon>Liliopsida</taxon>
        <taxon>Poales</taxon>
        <taxon>Poaceae</taxon>
        <taxon>PACMAD clade</taxon>
        <taxon>Chloridoideae</taxon>
        <taxon>Eragrostideae</taxon>
        <taxon>Eragrostidinae</taxon>
        <taxon>Eragrostis</taxon>
    </lineage>
</organism>
<accession>A0A5J9VMP1</accession>
<feature type="region of interest" description="Disordered" evidence="1">
    <location>
        <begin position="76"/>
        <end position="181"/>
    </location>
</feature>
<dbReference type="OrthoDB" id="669440at2759"/>
<dbReference type="PANTHER" id="PTHR33922:SF2">
    <property type="entry name" value="OS07G0589600 PROTEIN"/>
    <property type="match status" value="1"/>
</dbReference>
<feature type="compositionally biased region" description="Basic residues" evidence="1">
    <location>
        <begin position="123"/>
        <end position="133"/>
    </location>
</feature>